<proteinExistence type="inferred from homology"/>
<dbReference type="Gene3D" id="3.30.2010.10">
    <property type="entry name" value="Metalloproteases ('zincins'), catalytic domain"/>
    <property type="match status" value="1"/>
</dbReference>
<comment type="cofactor">
    <cofactor evidence="6">
        <name>Zn(2+)</name>
        <dbReference type="ChEBI" id="CHEBI:29105"/>
    </cofactor>
    <text evidence="6">Binds 1 zinc ion per subunit.</text>
</comment>
<keyword evidence="5 6" id="KW-0482">Metalloprotease</keyword>
<keyword evidence="4 6" id="KW-0862">Zinc</keyword>
<feature type="transmembrane region" description="Helical" evidence="7">
    <location>
        <begin position="149"/>
        <end position="173"/>
    </location>
</feature>
<accession>A0A9X2KKA9</accession>
<evidence type="ECO:0000256" key="4">
    <source>
        <dbReference type="ARBA" id="ARBA00022833"/>
    </source>
</evidence>
<evidence type="ECO:0000256" key="3">
    <source>
        <dbReference type="ARBA" id="ARBA00022801"/>
    </source>
</evidence>
<organism evidence="10 11">
    <name type="scientific">Sphingomonas tagetis</name>
    <dbReference type="NCBI Taxonomy" id="2949092"/>
    <lineage>
        <taxon>Bacteria</taxon>
        <taxon>Pseudomonadati</taxon>
        <taxon>Pseudomonadota</taxon>
        <taxon>Alphaproteobacteria</taxon>
        <taxon>Sphingomonadales</taxon>
        <taxon>Sphingomonadaceae</taxon>
        <taxon>Sphingomonas</taxon>
    </lineage>
</organism>
<evidence type="ECO:0000256" key="5">
    <source>
        <dbReference type="ARBA" id="ARBA00023049"/>
    </source>
</evidence>
<dbReference type="GO" id="GO:0051603">
    <property type="term" value="P:proteolysis involved in protein catabolic process"/>
    <property type="evidence" value="ECO:0007669"/>
    <property type="project" value="TreeGrafter"/>
</dbReference>
<dbReference type="InterPro" id="IPR011990">
    <property type="entry name" value="TPR-like_helical_dom_sf"/>
</dbReference>
<evidence type="ECO:0000256" key="7">
    <source>
        <dbReference type="SAM" id="Phobius"/>
    </source>
</evidence>
<dbReference type="Proteomes" id="UP001139451">
    <property type="component" value="Unassembled WGS sequence"/>
</dbReference>
<evidence type="ECO:0000259" key="9">
    <source>
        <dbReference type="Pfam" id="PF01435"/>
    </source>
</evidence>
<feature type="signal peptide" evidence="8">
    <location>
        <begin position="1"/>
        <end position="21"/>
    </location>
</feature>
<dbReference type="PANTHER" id="PTHR22726:SF1">
    <property type="entry name" value="METALLOENDOPEPTIDASE OMA1, MITOCHONDRIAL"/>
    <property type="match status" value="1"/>
</dbReference>
<feature type="domain" description="Peptidase M48" evidence="9">
    <location>
        <begin position="66"/>
        <end position="243"/>
    </location>
</feature>
<dbReference type="PANTHER" id="PTHR22726">
    <property type="entry name" value="METALLOENDOPEPTIDASE OMA1"/>
    <property type="match status" value="1"/>
</dbReference>
<protein>
    <submittedName>
        <fullName evidence="10">M48 family metalloprotease</fullName>
        <ecNumber evidence="10">3.4.24.-</ecNumber>
    </submittedName>
</protein>
<sequence length="382" mass="41412">MRFVSAITAAAVVLAGMPATAQDAPAPTAATGPQDEDERGLWMQVEDAERKLKASNFVIRDPALNDYVRSVYCKAVGPSECAGVRIYITRTPFFNASMAPNGMMQIWSGLFLRVRDEAQLAAVLAHEHTHYRQRHSLRLFRNIKDKTNAAAWLAIVPFAGIISLGMLGSIFSFSREMEREADSGSLTALSASGYDPEAASQIWGQMLAEFDATAAERKRKRRSEGGMFATHPPSVERQADLKKQAAALPAGGERRRGKDSYRAALAPYWADLIDDQIKLNDFGATDLLLGQLASDGWTAELLFARGELHRARGAAGDFDKAAGYYADAVARGAPVEAQRGLGMALLRSGKSAEGQAALKEYLRLRPEAKDKAMIAMLAGESS</sequence>
<gene>
    <name evidence="10" type="ORF">M9978_01865</name>
</gene>
<evidence type="ECO:0000313" key="10">
    <source>
        <dbReference type="EMBL" id="MCP3729161.1"/>
    </source>
</evidence>
<comment type="caution">
    <text evidence="10">The sequence shown here is derived from an EMBL/GenBank/DDBJ whole genome shotgun (WGS) entry which is preliminary data.</text>
</comment>
<evidence type="ECO:0000256" key="8">
    <source>
        <dbReference type="SAM" id="SignalP"/>
    </source>
</evidence>
<feature type="chain" id="PRO_5040760000" evidence="8">
    <location>
        <begin position="22"/>
        <end position="382"/>
    </location>
</feature>
<keyword evidence="1 6" id="KW-0645">Protease</keyword>
<keyword evidence="2" id="KW-0479">Metal-binding</keyword>
<dbReference type="GO" id="GO:0016020">
    <property type="term" value="C:membrane"/>
    <property type="evidence" value="ECO:0007669"/>
    <property type="project" value="TreeGrafter"/>
</dbReference>
<dbReference type="InterPro" id="IPR001915">
    <property type="entry name" value="Peptidase_M48"/>
</dbReference>
<dbReference type="Pfam" id="PF01435">
    <property type="entry name" value="Peptidase_M48"/>
    <property type="match status" value="1"/>
</dbReference>
<dbReference type="EMBL" id="JAMLDX010000001">
    <property type="protein sequence ID" value="MCP3729161.1"/>
    <property type="molecule type" value="Genomic_DNA"/>
</dbReference>
<keyword evidence="3 6" id="KW-0378">Hydrolase</keyword>
<dbReference type="Gene3D" id="1.25.40.10">
    <property type="entry name" value="Tetratricopeptide repeat domain"/>
    <property type="match status" value="1"/>
</dbReference>
<evidence type="ECO:0000313" key="11">
    <source>
        <dbReference type="Proteomes" id="UP001139451"/>
    </source>
</evidence>
<evidence type="ECO:0000256" key="1">
    <source>
        <dbReference type="ARBA" id="ARBA00022670"/>
    </source>
</evidence>
<name>A0A9X2KKA9_9SPHN</name>
<keyword evidence="7" id="KW-1133">Transmembrane helix</keyword>
<keyword evidence="7" id="KW-0472">Membrane</keyword>
<dbReference type="CDD" id="cd07324">
    <property type="entry name" value="M48C_Oma1-like"/>
    <property type="match status" value="1"/>
</dbReference>
<dbReference type="SUPFAM" id="SSF48452">
    <property type="entry name" value="TPR-like"/>
    <property type="match status" value="1"/>
</dbReference>
<dbReference type="InterPro" id="IPR051156">
    <property type="entry name" value="Mito/Outer_Membr_Metalloprot"/>
</dbReference>
<keyword evidence="11" id="KW-1185">Reference proteome</keyword>
<keyword evidence="7" id="KW-0812">Transmembrane</keyword>
<dbReference type="RefSeq" id="WP_254291143.1">
    <property type="nucleotide sequence ID" value="NZ_JAMLDX010000001.1"/>
</dbReference>
<evidence type="ECO:0000256" key="2">
    <source>
        <dbReference type="ARBA" id="ARBA00022723"/>
    </source>
</evidence>
<evidence type="ECO:0000256" key="6">
    <source>
        <dbReference type="RuleBase" id="RU003983"/>
    </source>
</evidence>
<dbReference type="GO" id="GO:0046872">
    <property type="term" value="F:metal ion binding"/>
    <property type="evidence" value="ECO:0007669"/>
    <property type="project" value="UniProtKB-KW"/>
</dbReference>
<keyword evidence="8" id="KW-0732">Signal</keyword>
<dbReference type="EC" id="3.4.24.-" evidence="10"/>
<dbReference type="GO" id="GO:0004222">
    <property type="term" value="F:metalloendopeptidase activity"/>
    <property type="evidence" value="ECO:0007669"/>
    <property type="project" value="InterPro"/>
</dbReference>
<comment type="similarity">
    <text evidence="6">Belongs to the peptidase M48 family.</text>
</comment>
<dbReference type="AlphaFoldDB" id="A0A9X2KKA9"/>
<reference evidence="10" key="1">
    <citation type="submission" date="2022-05" db="EMBL/GenBank/DDBJ databases">
        <title>Sphingomonas sp. strain MG17 Genome sequencing and assembly.</title>
        <authorList>
            <person name="Kim I."/>
        </authorList>
    </citation>
    <scope>NUCLEOTIDE SEQUENCE</scope>
    <source>
        <strain evidence="10">MG17</strain>
    </source>
</reference>